<accession>A0A0F9K4G3</accession>
<comment type="caution">
    <text evidence="4">The sequence shown here is derived from an EMBL/GenBank/DDBJ whole genome shotgun (WGS) entry which is preliminary data.</text>
</comment>
<dbReference type="InterPro" id="IPR029063">
    <property type="entry name" value="SAM-dependent_MTases_sf"/>
</dbReference>
<feature type="non-terminal residue" evidence="4">
    <location>
        <position position="1"/>
    </location>
</feature>
<name>A0A0F9K4G3_9ZZZZ</name>
<evidence type="ECO:0000259" key="3">
    <source>
        <dbReference type="Pfam" id="PF01555"/>
    </source>
</evidence>
<dbReference type="EMBL" id="LAZR01009972">
    <property type="protein sequence ID" value="KKM69536.1"/>
    <property type="molecule type" value="Genomic_DNA"/>
</dbReference>
<dbReference type="GO" id="GO:0008170">
    <property type="term" value="F:N-methyltransferase activity"/>
    <property type="evidence" value="ECO:0007669"/>
    <property type="project" value="InterPro"/>
</dbReference>
<sequence length="129" mass="15057">IYWFSKSDDYVWNIQYTAEDNEFQIGFGGKKVKSAYKRVTNVWTDIPEKLVRGTQKHYTPKPIPAIERIIRAHTTEQDWILDPFMGSGNIELTARRLNRRCVGIELDNEIVDDAIAHLREPYTQGLFKV</sequence>
<evidence type="ECO:0000256" key="2">
    <source>
        <dbReference type="ARBA" id="ARBA00022679"/>
    </source>
</evidence>
<protein>
    <recommendedName>
        <fullName evidence="3">DNA methylase N-4/N-6 domain-containing protein</fullName>
    </recommendedName>
</protein>
<feature type="domain" description="DNA methylase N-4/N-6" evidence="3">
    <location>
        <begin position="1"/>
        <end position="114"/>
    </location>
</feature>
<dbReference type="PRINTS" id="PR00508">
    <property type="entry name" value="S21N4MTFRASE"/>
</dbReference>
<dbReference type="AlphaFoldDB" id="A0A0F9K4G3"/>
<evidence type="ECO:0000256" key="1">
    <source>
        <dbReference type="ARBA" id="ARBA00022603"/>
    </source>
</evidence>
<dbReference type="Pfam" id="PF01555">
    <property type="entry name" value="N6_N4_Mtase"/>
    <property type="match status" value="1"/>
</dbReference>
<organism evidence="4">
    <name type="scientific">marine sediment metagenome</name>
    <dbReference type="NCBI Taxonomy" id="412755"/>
    <lineage>
        <taxon>unclassified sequences</taxon>
        <taxon>metagenomes</taxon>
        <taxon>ecological metagenomes</taxon>
    </lineage>
</organism>
<evidence type="ECO:0000313" key="4">
    <source>
        <dbReference type="EMBL" id="KKM69536.1"/>
    </source>
</evidence>
<dbReference type="GO" id="GO:0032259">
    <property type="term" value="P:methylation"/>
    <property type="evidence" value="ECO:0007669"/>
    <property type="project" value="UniProtKB-KW"/>
</dbReference>
<dbReference type="GO" id="GO:0003677">
    <property type="term" value="F:DNA binding"/>
    <property type="evidence" value="ECO:0007669"/>
    <property type="project" value="InterPro"/>
</dbReference>
<reference evidence="4" key="1">
    <citation type="journal article" date="2015" name="Nature">
        <title>Complex archaea that bridge the gap between prokaryotes and eukaryotes.</title>
        <authorList>
            <person name="Spang A."/>
            <person name="Saw J.H."/>
            <person name="Jorgensen S.L."/>
            <person name="Zaremba-Niedzwiedzka K."/>
            <person name="Martijn J."/>
            <person name="Lind A.E."/>
            <person name="van Eijk R."/>
            <person name="Schleper C."/>
            <person name="Guy L."/>
            <person name="Ettema T.J."/>
        </authorList>
    </citation>
    <scope>NUCLEOTIDE SEQUENCE</scope>
</reference>
<keyword evidence="2" id="KW-0808">Transferase</keyword>
<gene>
    <name evidence="4" type="ORF">LCGC14_1449860</name>
</gene>
<dbReference type="SUPFAM" id="SSF53335">
    <property type="entry name" value="S-adenosyl-L-methionine-dependent methyltransferases"/>
    <property type="match status" value="1"/>
</dbReference>
<dbReference type="InterPro" id="IPR001091">
    <property type="entry name" value="RM_Methyltransferase"/>
</dbReference>
<dbReference type="Gene3D" id="3.40.50.150">
    <property type="entry name" value="Vaccinia Virus protein VP39"/>
    <property type="match status" value="1"/>
</dbReference>
<proteinExistence type="predicted"/>
<keyword evidence="1" id="KW-0489">Methyltransferase</keyword>
<dbReference type="InterPro" id="IPR002941">
    <property type="entry name" value="DNA_methylase_N4/N6"/>
</dbReference>